<evidence type="ECO:0000313" key="2">
    <source>
        <dbReference type="Proteomes" id="UP001589734"/>
    </source>
</evidence>
<sequence length="123" mass="14636">MKRINPEEITANLSEEQLEILAEMMGEKPTSKEWLECHKKLDGAQLFLIHQKRIDLIQRKEQERLDAMTNEERQAEDEKWKIWYENLSPNHFHGNMGEPETLNDYKNRYGVYPSGYDKNGNKI</sequence>
<comment type="caution">
    <text evidence="1">The sequence shown here is derived from an EMBL/GenBank/DDBJ whole genome shotgun (WGS) entry which is preliminary data.</text>
</comment>
<accession>A0ABV6BSQ8</accession>
<gene>
    <name evidence="1" type="ORF">ACFFLS_08520</name>
</gene>
<proteinExistence type="predicted"/>
<evidence type="ECO:0000313" key="1">
    <source>
        <dbReference type="EMBL" id="MFC0077082.1"/>
    </source>
</evidence>
<dbReference type="RefSeq" id="WP_379686124.1">
    <property type="nucleotide sequence ID" value="NZ_JBHLYW010000007.1"/>
</dbReference>
<dbReference type="Proteomes" id="UP001589734">
    <property type="component" value="Unassembled WGS sequence"/>
</dbReference>
<protein>
    <submittedName>
        <fullName evidence="1">Uncharacterized protein</fullName>
    </submittedName>
</protein>
<dbReference type="EMBL" id="JBHLYW010000007">
    <property type="protein sequence ID" value="MFC0077082.1"/>
    <property type="molecule type" value="Genomic_DNA"/>
</dbReference>
<name>A0ABV6BSQ8_9FLAO</name>
<keyword evidence="2" id="KW-1185">Reference proteome</keyword>
<reference evidence="1 2" key="1">
    <citation type="submission" date="2024-09" db="EMBL/GenBank/DDBJ databases">
        <authorList>
            <person name="Sun Q."/>
            <person name="Mori K."/>
        </authorList>
    </citation>
    <scope>NUCLEOTIDE SEQUENCE [LARGE SCALE GENOMIC DNA]</scope>
    <source>
        <strain evidence="1 2">CGMCC 1.12926</strain>
    </source>
</reference>
<organism evidence="1 2">
    <name type="scientific">Flavobacterium procerum</name>
    <dbReference type="NCBI Taxonomy" id="1455569"/>
    <lineage>
        <taxon>Bacteria</taxon>
        <taxon>Pseudomonadati</taxon>
        <taxon>Bacteroidota</taxon>
        <taxon>Flavobacteriia</taxon>
        <taxon>Flavobacteriales</taxon>
        <taxon>Flavobacteriaceae</taxon>
        <taxon>Flavobacterium</taxon>
    </lineage>
</organism>